<proteinExistence type="predicted"/>
<name>A0A5J4RZG3_9ZZZZ</name>
<sequence>MKKLNLITSQIETEVPVLEINIELLKRIDDRAKKKQINFINDFFDKKIYVNDKYRIFKRTLTACLNKKDASLIIKFINSNDSKCEVKFISENTILEKMFKSFFYYDFESKENHYINEIDKKGINEDDYNNKNDNNKFDFYNLKFFDFINSFISEYLMDIKEFFKKYKSKKNVGQNMLTDFHLAFDNDKYIRQEYIFLE</sequence>
<dbReference type="EMBL" id="SNRY01000600">
    <property type="protein sequence ID" value="KAA6338635.1"/>
    <property type="molecule type" value="Genomic_DNA"/>
</dbReference>
<reference evidence="1" key="1">
    <citation type="submission" date="2019-03" db="EMBL/GenBank/DDBJ databases">
        <title>Single cell metagenomics reveals metabolic interactions within the superorganism composed of flagellate Streblomastix strix and complex community of Bacteroidetes bacteria on its surface.</title>
        <authorList>
            <person name="Treitli S.C."/>
            <person name="Kolisko M."/>
            <person name="Husnik F."/>
            <person name="Keeling P."/>
            <person name="Hampl V."/>
        </authorList>
    </citation>
    <scope>NUCLEOTIDE SEQUENCE</scope>
    <source>
        <strain evidence="1">STM</strain>
    </source>
</reference>
<protein>
    <submittedName>
        <fullName evidence="1">Uncharacterized protein</fullName>
    </submittedName>
</protein>
<comment type="caution">
    <text evidence="1">The sequence shown here is derived from an EMBL/GenBank/DDBJ whole genome shotgun (WGS) entry which is preliminary data.</text>
</comment>
<evidence type="ECO:0000313" key="1">
    <source>
        <dbReference type="EMBL" id="KAA6338635.1"/>
    </source>
</evidence>
<dbReference type="AlphaFoldDB" id="A0A5J4RZG3"/>
<accession>A0A5J4RZG3</accession>
<organism evidence="1">
    <name type="scientific">termite gut metagenome</name>
    <dbReference type="NCBI Taxonomy" id="433724"/>
    <lineage>
        <taxon>unclassified sequences</taxon>
        <taxon>metagenomes</taxon>
        <taxon>organismal metagenomes</taxon>
    </lineage>
</organism>
<gene>
    <name evidence="1" type="ORF">EZS27_013378</name>
</gene>